<evidence type="ECO:0000313" key="6">
    <source>
        <dbReference type="Proteomes" id="UP000050514"/>
    </source>
</evidence>
<dbReference type="GO" id="GO:0009982">
    <property type="term" value="F:pseudouridine synthase activity"/>
    <property type="evidence" value="ECO:0007669"/>
    <property type="project" value="InterPro"/>
</dbReference>
<dbReference type="PANTHER" id="PTHR47683:SF2">
    <property type="entry name" value="RNA-BINDING S4 DOMAIN-CONTAINING PROTEIN"/>
    <property type="match status" value="1"/>
</dbReference>
<evidence type="ECO:0000259" key="4">
    <source>
        <dbReference type="Pfam" id="PF00849"/>
    </source>
</evidence>
<dbReference type="InterPro" id="IPR050343">
    <property type="entry name" value="RsuA_PseudoU_synthase"/>
</dbReference>
<dbReference type="EMBL" id="LGHJ01000019">
    <property type="protein sequence ID" value="KPL73928.1"/>
    <property type="molecule type" value="Genomic_DNA"/>
</dbReference>
<dbReference type="RefSeq" id="WP_061917752.1">
    <property type="nucleotide sequence ID" value="NZ_DF967971.1"/>
</dbReference>
<keyword evidence="6" id="KW-1185">Reference proteome</keyword>
<evidence type="ECO:0000256" key="1">
    <source>
        <dbReference type="ARBA" id="ARBA00008348"/>
    </source>
</evidence>
<comment type="caution">
    <text evidence="5">The sequence shown here is derived from an EMBL/GenBank/DDBJ whole genome shotgun (WGS) entry which is preliminary data.</text>
</comment>
<keyword evidence="2 3" id="KW-0413">Isomerase</keyword>
<dbReference type="AlphaFoldDB" id="A0A0P6WUJ3"/>
<accession>A0A0P6WUJ3</accession>
<dbReference type="InterPro" id="IPR020094">
    <property type="entry name" value="TruA/RsuA/RluB/E/F_N"/>
</dbReference>
<dbReference type="OrthoDB" id="9807213at2"/>
<dbReference type="InterPro" id="IPR042092">
    <property type="entry name" value="PsdUridine_s_RsuA/RluB/E/F_cat"/>
</dbReference>
<organism evidence="5 6">
    <name type="scientific">Bellilinea caldifistulae</name>
    <dbReference type="NCBI Taxonomy" id="360411"/>
    <lineage>
        <taxon>Bacteria</taxon>
        <taxon>Bacillati</taxon>
        <taxon>Chloroflexota</taxon>
        <taxon>Anaerolineae</taxon>
        <taxon>Anaerolineales</taxon>
        <taxon>Anaerolineaceae</taxon>
        <taxon>Bellilinea</taxon>
    </lineage>
</organism>
<dbReference type="InterPro" id="IPR018496">
    <property type="entry name" value="PsdUridine_synth_RsuA/RluB_CS"/>
</dbReference>
<dbReference type="InterPro" id="IPR006145">
    <property type="entry name" value="PsdUridine_synth_RsuA/RluA"/>
</dbReference>
<evidence type="ECO:0000313" key="5">
    <source>
        <dbReference type="EMBL" id="KPL73928.1"/>
    </source>
</evidence>
<name>A0A0P6WUJ3_9CHLR</name>
<dbReference type="PANTHER" id="PTHR47683">
    <property type="entry name" value="PSEUDOURIDINE SYNTHASE FAMILY PROTEIN-RELATED"/>
    <property type="match status" value="1"/>
</dbReference>
<dbReference type="Proteomes" id="UP000050514">
    <property type="component" value="Unassembled WGS sequence"/>
</dbReference>
<protein>
    <recommendedName>
        <fullName evidence="3">Pseudouridine synthase</fullName>
        <ecNumber evidence="3">5.4.99.-</ecNumber>
    </recommendedName>
</protein>
<dbReference type="Gene3D" id="3.30.70.580">
    <property type="entry name" value="Pseudouridine synthase I, catalytic domain, N-terminal subdomain"/>
    <property type="match status" value="1"/>
</dbReference>
<dbReference type="Gene3D" id="3.30.70.1560">
    <property type="entry name" value="Alpha-L RNA-binding motif"/>
    <property type="match status" value="1"/>
</dbReference>
<evidence type="ECO:0000256" key="2">
    <source>
        <dbReference type="ARBA" id="ARBA00023235"/>
    </source>
</evidence>
<dbReference type="InterPro" id="IPR020103">
    <property type="entry name" value="PsdUridine_synth_cat_dom_sf"/>
</dbReference>
<dbReference type="GO" id="GO:0003723">
    <property type="term" value="F:RNA binding"/>
    <property type="evidence" value="ECO:0007669"/>
    <property type="project" value="InterPro"/>
</dbReference>
<dbReference type="InterPro" id="IPR000748">
    <property type="entry name" value="PsdUridine_synth_RsuA/RluB/E/F"/>
</dbReference>
<comment type="similarity">
    <text evidence="1 3">Belongs to the pseudouridine synthase RsuA family.</text>
</comment>
<dbReference type="PATRIC" id="fig|360411.5.peg.2546"/>
<evidence type="ECO:0000256" key="3">
    <source>
        <dbReference type="RuleBase" id="RU003887"/>
    </source>
</evidence>
<dbReference type="GO" id="GO:0006364">
    <property type="term" value="P:rRNA processing"/>
    <property type="evidence" value="ECO:0007669"/>
    <property type="project" value="UniProtKB-ARBA"/>
</dbReference>
<sequence length="192" mass="22001">MKVIAFYKPYGVLTAFRDLEGRPTLKEYIPLPGIYPAGRLDLDSEGLLILSDDGRLIHLLTDPRHRIPKTYFVQVEGKITPEALAALQRGVEVKGKKTRRCEALIIPQPDLPPRSKPVTPHDETTWLRLVLQEGRKRQIRHMTAAIGFPTLRLVRVAIGPITLEGLQPGEWRELKDEEVRRLWEYGQSNRRV</sequence>
<feature type="domain" description="Pseudouridine synthase RsuA/RluA-like" evidence="4">
    <location>
        <begin position="3"/>
        <end position="145"/>
    </location>
</feature>
<dbReference type="SUPFAM" id="SSF55120">
    <property type="entry name" value="Pseudouridine synthase"/>
    <property type="match status" value="1"/>
</dbReference>
<dbReference type="GO" id="GO:0001522">
    <property type="term" value="P:pseudouridine synthesis"/>
    <property type="evidence" value="ECO:0007669"/>
    <property type="project" value="InterPro"/>
</dbReference>
<gene>
    <name evidence="5" type="ORF">AC812_14230</name>
</gene>
<dbReference type="STRING" id="360411.AC812_14230"/>
<dbReference type="PROSITE" id="PS01149">
    <property type="entry name" value="PSI_RSU"/>
    <property type="match status" value="1"/>
</dbReference>
<dbReference type="NCBIfam" id="TIGR00093">
    <property type="entry name" value="pseudouridine synthase"/>
    <property type="match status" value="1"/>
</dbReference>
<proteinExistence type="inferred from homology"/>
<reference evidence="5 6" key="1">
    <citation type="submission" date="2015-07" db="EMBL/GenBank/DDBJ databases">
        <title>Draft genome of Bellilinea caldifistulae DSM 17877.</title>
        <authorList>
            <person name="Hemp J."/>
            <person name="Ward L.M."/>
            <person name="Pace L.A."/>
            <person name="Fischer W.W."/>
        </authorList>
    </citation>
    <scope>NUCLEOTIDE SEQUENCE [LARGE SCALE GENOMIC DNA]</scope>
    <source>
        <strain evidence="5 6">GOMI-1</strain>
    </source>
</reference>
<dbReference type="GO" id="GO:0140098">
    <property type="term" value="F:catalytic activity, acting on RNA"/>
    <property type="evidence" value="ECO:0007669"/>
    <property type="project" value="UniProtKB-ARBA"/>
</dbReference>
<dbReference type="EC" id="5.4.99.-" evidence="3"/>
<dbReference type="Pfam" id="PF00849">
    <property type="entry name" value="PseudoU_synth_2"/>
    <property type="match status" value="1"/>
</dbReference>